<accession>A0ACB6Z776</accession>
<reference evidence="1" key="2">
    <citation type="journal article" date="2020" name="Nat. Commun.">
        <title>Large-scale genome sequencing of mycorrhizal fungi provides insights into the early evolution of symbiotic traits.</title>
        <authorList>
            <person name="Miyauchi S."/>
            <person name="Kiss E."/>
            <person name="Kuo A."/>
            <person name="Drula E."/>
            <person name="Kohler A."/>
            <person name="Sanchez-Garcia M."/>
            <person name="Morin E."/>
            <person name="Andreopoulos B."/>
            <person name="Barry K.W."/>
            <person name="Bonito G."/>
            <person name="Buee M."/>
            <person name="Carver A."/>
            <person name="Chen C."/>
            <person name="Cichocki N."/>
            <person name="Clum A."/>
            <person name="Culley D."/>
            <person name="Crous P.W."/>
            <person name="Fauchery L."/>
            <person name="Girlanda M."/>
            <person name="Hayes R.D."/>
            <person name="Keri Z."/>
            <person name="LaButti K."/>
            <person name="Lipzen A."/>
            <person name="Lombard V."/>
            <person name="Magnuson J."/>
            <person name="Maillard F."/>
            <person name="Murat C."/>
            <person name="Nolan M."/>
            <person name="Ohm R.A."/>
            <person name="Pangilinan J."/>
            <person name="Pereira M.F."/>
            <person name="Perotto S."/>
            <person name="Peter M."/>
            <person name="Pfister S."/>
            <person name="Riley R."/>
            <person name="Sitrit Y."/>
            <person name="Stielow J.B."/>
            <person name="Szollosi G."/>
            <person name="Zifcakova L."/>
            <person name="Stursova M."/>
            <person name="Spatafora J.W."/>
            <person name="Tedersoo L."/>
            <person name="Vaario L.M."/>
            <person name="Yamada A."/>
            <person name="Yan M."/>
            <person name="Wang P."/>
            <person name="Xu J."/>
            <person name="Bruns T."/>
            <person name="Baldrian P."/>
            <person name="Vilgalys R."/>
            <person name="Dunand C."/>
            <person name="Henrissat B."/>
            <person name="Grigoriev I.V."/>
            <person name="Hibbett D."/>
            <person name="Nagy L.G."/>
            <person name="Martin F.M."/>
        </authorList>
    </citation>
    <scope>NUCLEOTIDE SEQUENCE</scope>
    <source>
        <strain evidence="1">P2</strain>
    </source>
</reference>
<evidence type="ECO:0000313" key="1">
    <source>
        <dbReference type="EMBL" id="KAF9645417.1"/>
    </source>
</evidence>
<evidence type="ECO:0000313" key="2">
    <source>
        <dbReference type="Proteomes" id="UP000886501"/>
    </source>
</evidence>
<feature type="non-terminal residue" evidence="1">
    <location>
        <position position="1"/>
    </location>
</feature>
<organism evidence="1 2">
    <name type="scientific">Thelephora ganbajun</name>
    <name type="common">Ganba fungus</name>
    <dbReference type="NCBI Taxonomy" id="370292"/>
    <lineage>
        <taxon>Eukaryota</taxon>
        <taxon>Fungi</taxon>
        <taxon>Dikarya</taxon>
        <taxon>Basidiomycota</taxon>
        <taxon>Agaricomycotina</taxon>
        <taxon>Agaricomycetes</taxon>
        <taxon>Thelephorales</taxon>
        <taxon>Thelephoraceae</taxon>
        <taxon>Thelephora</taxon>
    </lineage>
</organism>
<dbReference type="Proteomes" id="UP000886501">
    <property type="component" value="Unassembled WGS sequence"/>
</dbReference>
<keyword evidence="2" id="KW-1185">Reference proteome</keyword>
<name>A0ACB6Z776_THEGA</name>
<comment type="caution">
    <text evidence="1">The sequence shown here is derived from an EMBL/GenBank/DDBJ whole genome shotgun (WGS) entry which is preliminary data.</text>
</comment>
<proteinExistence type="predicted"/>
<protein>
    <submittedName>
        <fullName evidence="1">Uncharacterized protein</fullName>
    </submittedName>
</protein>
<reference evidence="1" key="1">
    <citation type="submission" date="2019-10" db="EMBL/GenBank/DDBJ databases">
        <authorList>
            <consortium name="DOE Joint Genome Institute"/>
            <person name="Kuo A."/>
            <person name="Miyauchi S."/>
            <person name="Kiss E."/>
            <person name="Drula E."/>
            <person name="Kohler A."/>
            <person name="Sanchez-Garcia M."/>
            <person name="Andreopoulos B."/>
            <person name="Barry K.W."/>
            <person name="Bonito G."/>
            <person name="Buee M."/>
            <person name="Carver A."/>
            <person name="Chen C."/>
            <person name="Cichocki N."/>
            <person name="Clum A."/>
            <person name="Culley D."/>
            <person name="Crous P.W."/>
            <person name="Fauchery L."/>
            <person name="Girlanda M."/>
            <person name="Hayes R."/>
            <person name="Keri Z."/>
            <person name="Labutti K."/>
            <person name="Lipzen A."/>
            <person name="Lombard V."/>
            <person name="Magnuson J."/>
            <person name="Maillard F."/>
            <person name="Morin E."/>
            <person name="Murat C."/>
            <person name="Nolan M."/>
            <person name="Ohm R."/>
            <person name="Pangilinan J."/>
            <person name="Pereira M."/>
            <person name="Perotto S."/>
            <person name="Peter M."/>
            <person name="Riley R."/>
            <person name="Sitrit Y."/>
            <person name="Stielow B."/>
            <person name="Szollosi G."/>
            <person name="Zifcakova L."/>
            <person name="Stursova M."/>
            <person name="Spatafora J.W."/>
            <person name="Tedersoo L."/>
            <person name="Vaario L.-M."/>
            <person name="Yamada A."/>
            <person name="Yan M."/>
            <person name="Wang P."/>
            <person name="Xu J."/>
            <person name="Bruns T."/>
            <person name="Baldrian P."/>
            <person name="Vilgalys R."/>
            <person name="Henrissat B."/>
            <person name="Grigoriev I.V."/>
            <person name="Hibbett D."/>
            <person name="Nagy L.G."/>
            <person name="Martin F.M."/>
        </authorList>
    </citation>
    <scope>NUCLEOTIDE SEQUENCE</scope>
    <source>
        <strain evidence="1">P2</strain>
    </source>
</reference>
<gene>
    <name evidence="1" type="ORF">BDM02DRAFT_3101364</name>
</gene>
<dbReference type="EMBL" id="MU118091">
    <property type="protein sequence ID" value="KAF9645417.1"/>
    <property type="molecule type" value="Genomic_DNA"/>
</dbReference>
<sequence>PVYRGGFADVWKGQYHGREVAAKVLRVWKEGDLGRITRGFCRGIVAWRALRHPNILPLLGVMMTGNRFVMVSEWMENGNINEFVKANIDTDRLGLVCFFVRCFYLRLLLTIAFLL</sequence>